<sequence length="268" mass="29070">MTSPAVPPATASRIPPAGAGTKMESIDSASTEVKQLVRQLNKFSTASTLSEHASAMQGFDEDMTLDTPFMQVQGRDKIRVLSSFFKFFLGNFEVEPRLVKISVPEGKETKGGMVELDGIVHWLPHRPWWLLTSYLLPRDIPIYADVSMGVKAHNDKVWWLSGKNHNLPHVPRILRIINGYVAGLGASIAEPAYNTMRDWYSSTADAIGNPSTVTDKLGSTISQVQDAVTDAAGNVTQQVQSVTQRAGEKVQETTSGAAGTAGAVRKTM</sequence>
<keyword evidence="3" id="KW-1185">Reference proteome</keyword>
<evidence type="ECO:0000256" key="1">
    <source>
        <dbReference type="SAM" id="MobiDB-lite"/>
    </source>
</evidence>
<feature type="compositionally biased region" description="Low complexity" evidence="1">
    <location>
        <begin position="253"/>
        <end position="268"/>
    </location>
</feature>
<evidence type="ECO:0000313" key="3">
    <source>
        <dbReference type="Proteomes" id="UP000815325"/>
    </source>
</evidence>
<organism evidence="2 3">
    <name type="scientific">Dunaliella salina</name>
    <name type="common">Green alga</name>
    <name type="synonym">Protococcus salinus</name>
    <dbReference type="NCBI Taxonomy" id="3046"/>
    <lineage>
        <taxon>Eukaryota</taxon>
        <taxon>Viridiplantae</taxon>
        <taxon>Chlorophyta</taxon>
        <taxon>core chlorophytes</taxon>
        <taxon>Chlorophyceae</taxon>
        <taxon>CS clade</taxon>
        <taxon>Chlamydomonadales</taxon>
        <taxon>Dunaliellaceae</taxon>
        <taxon>Dunaliella</taxon>
    </lineage>
</organism>
<protein>
    <submittedName>
        <fullName evidence="2">Uncharacterized protein</fullName>
    </submittedName>
</protein>
<comment type="caution">
    <text evidence="2">The sequence shown here is derived from an EMBL/GenBank/DDBJ whole genome shotgun (WGS) entry which is preliminary data.</text>
</comment>
<proteinExistence type="predicted"/>
<feature type="region of interest" description="Disordered" evidence="1">
    <location>
        <begin position="1"/>
        <end position="23"/>
    </location>
</feature>
<dbReference type="EMBL" id="MU069790">
    <property type="protein sequence ID" value="KAF5833811.1"/>
    <property type="molecule type" value="Genomic_DNA"/>
</dbReference>
<gene>
    <name evidence="2" type="ORF">DUNSADRAFT_9758</name>
</gene>
<accession>A0ABQ7GGS7</accession>
<reference evidence="2" key="1">
    <citation type="submission" date="2017-08" db="EMBL/GenBank/DDBJ databases">
        <authorList>
            <person name="Polle J.E."/>
            <person name="Barry K."/>
            <person name="Cushman J."/>
            <person name="Schmutz J."/>
            <person name="Tran D."/>
            <person name="Hathwaick L.T."/>
            <person name="Yim W.C."/>
            <person name="Jenkins J."/>
            <person name="Mckie-Krisberg Z.M."/>
            <person name="Prochnik S."/>
            <person name="Lindquist E."/>
            <person name="Dockter R.B."/>
            <person name="Adam C."/>
            <person name="Molina H."/>
            <person name="Bunkerborg J."/>
            <person name="Jin E."/>
            <person name="Buchheim M."/>
            <person name="Magnuson J."/>
        </authorList>
    </citation>
    <scope>NUCLEOTIDE SEQUENCE</scope>
    <source>
        <strain evidence="2">CCAP 19/18</strain>
    </source>
</reference>
<evidence type="ECO:0000313" key="2">
    <source>
        <dbReference type="EMBL" id="KAF5833811.1"/>
    </source>
</evidence>
<dbReference type="Proteomes" id="UP000815325">
    <property type="component" value="Unassembled WGS sequence"/>
</dbReference>
<name>A0ABQ7GGS7_DUNSA</name>
<feature type="region of interest" description="Disordered" evidence="1">
    <location>
        <begin position="246"/>
        <end position="268"/>
    </location>
</feature>